<dbReference type="InterPro" id="IPR006016">
    <property type="entry name" value="UspA"/>
</dbReference>
<feature type="domain" description="UspA" evidence="2">
    <location>
        <begin position="154"/>
        <end position="275"/>
    </location>
</feature>
<dbReference type="PANTHER" id="PTHR46268">
    <property type="entry name" value="STRESS RESPONSE PROTEIN NHAX"/>
    <property type="match status" value="1"/>
</dbReference>
<comment type="similarity">
    <text evidence="1">Belongs to the universal stress protein A family.</text>
</comment>
<comment type="caution">
    <text evidence="3">The sequence shown here is derived from an EMBL/GenBank/DDBJ whole genome shotgun (WGS) entry which is preliminary data.</text>
</comment>
<organism evidence="3 4">
    <name type="scientific">Rhizobium viscosum</name>
    <name type="common">Arthrobacter viscosus</name>
    <dbReference type="NCBI Taxonomy" id="1673"/>
    <lineage>
        <taxon>Bacteria</taxon>
        <taxon>Pseudomonadati</taxon>
        <taxon>Pseudomonadota</taxon>
        <taxon>Alphaproteobacteria</taxon>
        <taxon>Hyphomicrobiales</taxon>
        <taxon>Rhizobiaceae</taxon>
        <taxon>Rhizobium/Agrobacterium group</taxon>
        <taxon>Rhizobium</taxon>
    </lineage>
</organism>
<dbReference type="Proteomes" id="UP000620262">
    <property type="component" value="Unassembled WGS sequence"/>
</dbReference>
<evidence type="ECO:0000259" key="2">
    <source>
        <dbReference type="Pfam" id="PF00582"/>
    </source>
</evidence>
<dbReference type="InterPro" id="IPR006015">
    <property type="entry name" value="Universal_stress_UspA"/>
</dbReference>
<dbReference type="EMBL" id="JADBEC010000001">
    <property type="protein sequence ID" value="MBE1506966.1"/>
    <property type="molecule type" value="Genomic_DNA"/>
</dbReference>
<dbReference type="SUPFAM" id="SSF52402">
    <property type="entry name" value="Adenine nucleotide alpha hydrolases-like"/>
    <property type="match status" value="1"/>
</dbReference>
<keyword evidence="4" id="KW-1185">Reference proteome</keyword>
<protein>
    <submittedName>
        <fullName evidence="3">Nucleotide-binding universal stress UspA family protein</fullName>
    </submittedName>
</protein>
<evidence type="ECO:0000256" key="1">
    <source>
        <dbReference type="ARBA" id="ARBA00008791"/>
    </source>
</evidence>
<dbReference type="Gene3D" id="3.40.50.12370">
    <property type="match status" value="1"/>
</dbReference>
<proteinExistence type="inferred from homology"/>
<accession>A0ABR9IUU6</accession>
<dbReference type="PRINTS" id="PR01438">
    <property type="entry name" value="UNVRSLSTRESS"/>
</dbReference>
<gene>
    <name evidence="3" type="ORF">H4W29_004147</name>
</gene>
<sequence>MAIKTVLSILKSNRYEQDLKGAVDLCAAQGAHLTALAVSIGLPPMLGEYDAALSTVWIDQRQRQIEELADTATKIKETLSGSGLSFEVQDLYTEYAWADQDFAERALYADVVLLGPDVVEDTGLKKRIFDGALFQTPTPIVINRGRKASVTLPKNVILAWDSSDEAARAARESLDVLQKAEIVHVTMVDPEARVAVNGEEPGADIAAFLARHGVKVQVDRLSGEGKSPDQIIVRHAVDMGADLIVMGAYNHPRWQQSLFGGVTRRMIEECQLPLFLAH</sequence>
<reference evidence="3 4" key="1">
    <citation type="submission" date="2020-10" db="EMBL/GenBank/DDBJ databases">
        <title>Sequencing the genomes of 1000 actinobacteria strains.</title>
        <authorList>
            <person name="Klenk H.-P."/>
        </authorList>
    </citation>
    <scope>NUCLEOTIDE SEQUENCE [LARGE SCALE GENOMIC DNA]</scope>
    <source>
        <strain evidence="3 4">DSM 7307</strain>
    </source>
</reference>
<dbReference type="PANTHER" id="PTHR46268:SF15">
    <property type="entry name" value="UNIVERSAL STRESS PROTEIN HP_0031"/>
    <property type="match status" value="1"/>
</dbReference>
<evidence type="ECO:0000313" key="3">
    <source>
        <dbReference type="EMBL" id="MBE1506966.1"/>
    </source>
</evidence>
<dbReference type="CDD" id="cd00293">
    <property type="entry name" value="USP-like"/>
    <property type="match status" value="1"/>
</dbReference>
<evidence type="ECO:0000313" key="4">
    <source>
        <dbReference type="Proteomes" id="UP000620262"/>
    </source>
</evidence>
<name>A0ABR9IUU6_RHIVS</name>
<dbReference type="Pfam" id="PF00582">
    <property type="entry name" value="Usp"/>
    <property type="match status" value="1"/>
</dbReference>
<dbReference type="RefSeq" id="WP_192730590.1">
    <property type="nucleotide sequence ID" value="NZ_BAAAVL010000015.1"/>
</dbReference>